<dbReference type="GeneTree" id="ENSGT00940000158858"/>
<dbReference type="GO" id="GO:0021987">
    <property type="term" value="P:cerebral cortex development"/>
    <property type="evidence" value="ECO:0007669"/>
    <property type="project" value="TreeGrafter"/>
</dbReference>
<feature type="compositionally biased region" description="Polar residues" evidence="8">
    <location>
        <begin position="447"/>
        <end position="462"/>
    </location>
</feature>
<feature type="compositionally biased region" description="Polar residues" evidence="8">
    <location>
        <begin position="537"/>
        <end position="546"/>
    </location>
</feature>
<evidence type="ECO:0000256" key="5">
    <source>
        <dbReference type="ARBA" id="ARBA00023054"/>
    </source>
</evidence>
<feature type="coiled-coil region" evidence="7">
    <location>
        <begin position="728"/>
        <end position="762"/>
    </location>
</feature>
<name>A0A3Q3F013_KRYMA</name>
<feature type="compositionally biased region" description="Basic and acidic residues" evidence="8">
    <location>
        <begin position="467"/>
        <end position="484"/>
    </location>
</feature>
<feature type="coiled-coil region" evidence="7">
    <location>
        <begin position="809"/>
        <end position="875"/>
    </location>
</feature>
<dbReference type="CTD" id="10460"/>
<dbReference type="Ensembl" id="ENSKMAT00000007263.1">
    <property type="protein sequence ID" value="ENSKMAP00000007147.1"/>
    <property type="gene ID" value="ENSKMAG00000005405.1"/>
</dbReference>
<dbReference type="Pfam" id="PF25777">
    <property type="entry name" value="Aurora-A_bind_TACC3"/>
    <property type="match status" value="1"/>
</dbReference>
<dbReference type="InterPro" id="IPR007707">
    <property type="entry name" value="TACC_C"/>
</dbReference>
<feature type="region of interest" description="Disordered" evidence="8">
    <location>
        <begin position="142"/>
        <end position="179"/>
    </location>
</feature>
<feature type="region of interest" description="Disordered" evidence="8">
    <location>
        <begin position="291"/>
        <end position="550"/>
    </location>
</feature>
<evidence type="ECO:0000313" key="11">
    <source>
        <dbReference type="Proteomes" id="UP000264800"/>
    </source>
</evidence>
<evidence type="ECO:0000256" key="3">
    <source>
        <dbReference type="ARBA" id="ARBA00022490"/>
    </source>
</evidence>
<dbReference type="PANTHER" id="PTHR13924">
    <property type="entry name" value="TRANSFORMING ACIDIC COILED-COIL CONTAINING PROTEIN 1/2"/>
    <property type="match status" value="1"/>
</dbReference>
<accession>A0A3Q3F013</accession>
<organism evidence="10 11">
    <name type="scientific">Kryptolebias marmoratus</name>
    <name type="common">Mangrove killifish</name>
    <name type="synonym">Rivulus marmoratus</name>
    <dbReference type="NCBI Taxonomy" id="37003"/>
    <lineage>
        <taxon>Eukaryota</taxon>
        <taxon>Metazoa</taxon>
        <taxon>Chordata</taxon>
        <taxon>Craniata</taxon>
        <taxon>Vertebrata</taxon>
        <taxon>Euteleostomi</taxon>
        <taxon>Actinopterygii</taxon>
        <taxon>Neopterygii</taxon>
        <taxon>Teleostei</taxon>
        <taxon>Neoteleostei</taxon>
        <taxon>Acanthomorphata</taxon>
        <taxon>Ovalentaria</taxon>
        <taxon>Atherinomorphae</taxon>
        <taxon>Cyprinodontiformes</taxon>
        <taxon>Rivulidae</taxon>
        <taxon>Kryptolebias</taxon>
    </lineage>
</organism>
<keyword evidence="11" id="KW-1185">Reference proteome</keyword>
<feature type="compositionally biased region" description="Polar residues" evidence="8">
    <location>
        <begin position="291"/>
        <end position="302"/>
    </location>
</feature>
<reference evidence="10" key="1">
    <citation type="submission" date="2025-08" db="UniProtKB">
        <authorList>
            <consortium name="Ensembl"/>
        </authorList>
    </citation>
    <scope>IDENTIFICATION</scope>
</reference>
<dbReference type="Proteomes" id="UP000264800">
    <property type="component" value="Unplaced"/>
</dbReference>
<dbReference type="STRING" id="37003.ENSKMAP00000007147"/>
<dbReference type="GO" id="GO:0005856">
    <property type="term" value="C:cytoskeleton"/>
    <property type="evidence" value="ECO:0007669"/>
    <property type="project" value="UniProtKB-SubCell"/>
</dbReference>
<dbReference type="GO" id="GO:0007097">
    <property type="term" value="P:nuclear migration"/>
    <property type="evidence" value="ECO:0007669"/>
    <property type="project" value="TreeGrafter"/>
</dbReference>
<dbReference type="GO" id="GO:0005737">
    <property type="term" value="C:cytoplasm"/>
    <property type="evidence" value="ECO:0007669"/>
    <property type="project" value="TreeGrafter"/>
</dbReference>
<evidence type="ECO:0000256" key="1">
    <source>
        <dbReference type="ARBA" id="ARBA00004245"/>
    </source>
</evidence>
<dbReference type="PANTHER" id="PTHR13924:SF4">
    <property type="entry name" value="TRANSFORMING ACIDIC COILED-COIL-CONTAINING PROTEIN 3"/>
    <property type="match status" value="1"/>
</dbReference>
<protein>
    <submittedName>
        <fullName evidence="10">Transforming, acidic coiled-coil containing protein 3</fullName>
    </submittedName>
</protein>
<keyword evidence="6" id="KW-0206">Cytoskeleton</keyword>
<comment type="similarity">
    <text evidence="2">Belongs to the TACC family.</text>
</comment>
<keyword evidence="3" id="KW-0963">Cytoplasm</keyword>
<dbReference type="RefSeq" id="XP_024860982.1">
    <property type="nucleotide sequence ID" value="XM_025005214.2"/>
</dbReference>
<dbReference type="InterPro" id="IPR057663">
    <property type="entry name" value="TACC3_Aurora-A_bind"/>
</dbReference>
<feature type="region of interest" description="Disordered" evidence="8">
    <location>
        <begin position="232"/>
        <end position="258"/>
    </location>
</feature>
<feature type="domain" description="Transforming acidic coiled-coil-containing protein C-terminal" evidence="9">
    <location>
        <begin position="676"/>
        <end position="873"/>
    </location>
</feature>
<reference evidence="10" key="2">
    <citation type="submission" date="2025-09" db="UniProtKB">
        <authorList>
            <consortium name="Ensembl"/>
        </authorList>
    </citation>
    <scope>IDENTIFICATION</scope>
</reference>
<keyword evidence="5 7" id="KW-0175">Coiled coil</keyword>
<feature type="compositionally biased region" description="Polar residues" evidence="8">
    <location>
        <begin position="142"/>
        <end position="156"/>
    </location>
</feature>
<evidence type="ECO:0000256" key="8">
    <source>
        <dbReference type="SAM" id="MobiDB-lite"/>
    </source>
</evidence>
<keyword evidence="4" id="KW-0597">Phosphoprotein</keyword>
<dbReference type="InterPro" id="IPR039915">
    <property type="entry name" value="TACC"/>
</dbReference>
<comment type="subcellular location">
    <subcellularLocation>
        <location evidence="1">Cytoplasm</location>
        <location evidence="1">Cytoskeleton</location>
    </subcellularLocation>
</comment>
<dbReference type="Pfam" id="PF05010">
    <property type="entry name" value="TACC_C"/>
    <property type="match status" value="1"/>
</dbReference>
<dbReference type="RefSeq" id="XP_017266373.1">
    <property type="nucleotide sequence ID" value="XM_017410884.2"/>
</dbReference>
<evidence type="ECO:0000259" key="9">
    <source>
        <dbReference type="Pfam" id="PF05010"/>
    </source>
</evidence>
<feature type="compositionally biased region" description="Basic and acidic residues" evidence="8">
    <location>
        <begin position="399"/>
        <end position="421"/>
    </location>
</feature>
<dbReference type="GO" id="GO:0007052">
    <property type="term" value="P:mitotic spindle organization"/>
    <property type="evidence" value="ECO:0007669"/>
    <property type="project" value="InterPro"/>
</dbReference>
<feature type="compositionally biased region" description="Polar residues" evidence="8">
    <location>
        <begin position="170"/>
        <end position="179"/>
    </location>
</feature>
<dbReference type="Gene3D" id="1.20.5.1700">
    <property type="match status" value="1"/>
</dbReference>
<evidence type="ECO:0000256" key="7">
    <source>
        <dbReference type="SAM" id="Coils"/>
    </source>
</evidence>
<evidence type="ECO:0000256" key="2">
    <source>
        <dbReference type="ARBA" id="ARBA00009423"/>
    </source>
</evidence>
<evidence type="ECO:0000313" key="10">
    <source>
        <dbReference type="Ensembl" id="ENSKMAP00000007147.1"/>
    </source>
</evidence>
<dbReference type="GeneID" id="108232832"/>
<proteinExistence type="inferred from homology"/>
<feature type="compositionally biased region" description="Basic and acidic residues" evidence="8">
    <location>
        <begin position="304"/>
        <end position="322"/>
    </location>
</feature>
<dbReference type="OrthoDB" id="10255048at2759"/>
<evidence type="ECO:0000256" key="6">
    <source>
        <dbReference type="ARBA" id="ARBA00023212"/>
    </source>
</evidence>
<dbReference type="AlphaFoldDB" id="A0A3Q3F013"/>
<sequence>MSSVEVNDENCGVIPAGKHSGLSQDIFALDQPTGRPSILRQTENLPSRTVPKGIKVCFQTPRRDPVTKRIMSPSKSVNLSTMDECTKAMEALQLDKLDTLPLELPEQSKQEMSSHPDDDMPLPSKGSYQLDFDNLDTINPIQTGGSKIQNSPNKGSNKMVLSPGKPAAVSPTNNTEPQQPTVPEYILEELNKMHPTLDDTLPFIPSVENSLTDISNVSSRESSVVTVTVPKVPAGGEQDSYSATPDEKQPTNMSANIDQDKASGSFVEDAPLPAKGCYNLDFDDLDAINPFQTGGSKIQNSPLPERKVSNDDAPAEESKPVDVEVPTAAEELPVQDVKPVLTAAPAADDPADPPAPESEPADAPVQEASVKLEFTFGDGGDVKRKPPPKRFGIRPSALKPKEEKSTSEVKASKEAPVKPDVADIPLPKGSYSLDSGKFDDPYFNPFGTKTNITNSPKCSNKLSPVLKEADLPEQTDKPDEKEAGSLEGAGDSLPAVGPSHKVIADHKIASDPDEEIQQESEQLAQRVPELLEPPQLDQKSQTGTSEISDEFVPGTMFLTSDFDGQIDYLEQFGSSSFKESALRKQSLYLKFDPLLRESPKKSAGPAAQTHVAAPAALASRLGILQTAEKETMAGPRKDCLKLLEYATTPTPLLESIIPPFPQPTNTEDAIIELLKYSQKDMDAAIAEVQAEGKVKEEQWSAKFKKLQDDGQELRKIIAEYELVIAKIMSDQEKEKELAQAKLNEALLEKEQVSNDLNTLEKSFAEIFKRLEKYKGVIEGYKKNEETLKSCAQDYLVRIKKEEQRYLTLKAHAEEKIGQANGEIAEVRSKFKGELSALQVQLRREQLKVQSLERSLEQKEKEAEELTKLCDELISKVQTG</sequence>
<dbReference type="OMA" id="HRAEEEC"/>
<dbReference type="KEGG" id="kmr:108232832"/>
<evidence type="ECO:0000256" key="4">
    <source>
        <dbReference type="ARBA" id="ARBA00022553"/>
    </source>
</evidence>
<dbReference type="FunFam" id="1.20.5.1700:FF:000001">
    <property type="entry name" value="Transforming acidic coiled-coil-containing protein 1 isoform 2"/>
    <property type="match status" value="1"/>
</dbReference>